<protein>
    <submittedName>
        <fullName evidence="2">Uncharacterized protein</fullName>
    </submittedName>
</protein>
<organism evidence="2">
    <name type="scientific">Myoviridae sp. ctLnO19</name>
    <dbReference type="NCBI Taxonomy" id="2825085"/>
    <lineage>
        <taxon>Viruses</taxon>
        <taxon>Duplodnaviria</taxon>
        <taxon>Heunggongvirae</taxon>
        <taxon>Uroviricota</taxon>
        <taxon>Caudoviricetes</taxon>
    </lineage>
</organism>
<evidence type="ECO:0000256" key="1">
    <source>
        <dbReference type="SAM" id="Phobius"/>
    </source>
</evidence>
<accession>A0A8S5P1C6</accession>
<proteinExistence type="predicted"/>
<feature type="transmembrane region" description="Helical" evidence="1">
    <location>
        <begin position="6"/>
        <end position="26"/>
    </location>
</feature>
<sequence>MFKIPIAIFRLVYTSLNSAIAVYLRIERAIARLTT</sequence>
<keyword evidence="1" id="KW-0812">Transmembrane</keyword>
<evidence type="ECO:0000313" key="2">
    <source>
        <dbReference type="EMBL" id="DAE00259.1"/>
    </source>
</evidence>
<keyword evidence="1" id="KW-0472">Membrane</keyword>
<keyword evidence="1" id="KW-1133">Transmembrane helix</keyword>
<dbReference type="EMBL" id="BK015301">
    <property type="protein sequence ID" value="DAE00259.1"/>
    <property type="molecule type" value="Genomic_DNA"/>
</dbReference>
<name>A0A8S5P1C6_9CAUD</name>
<reference evidence="2" key="1">
    <citation type="journal article" date="2021" name="Proc. Natl. Acad. Sci. U.S.A.">
        <title>A Catalog of Tens of Thousands of Viruses from Human Metagenomes Reveals Hidden Associations with Chronic Diseases.</title>
        <authorList>
            <person name="Tisza M.J."/>
            <person name="Buck C.B."/>
        </authorList>
    </citation>
    <scope>NUCLEOTIDE SEQUENCE</scope>
    <source>
        <strain evidence="2">CtLnO19</strain>
    </source>
</reference>